<evidence type="ECO:0000313" key="2">
    <source>
        <dbReference type="Proteomes" id="UP000215377"/>
    </source>
</evidence>
<dbReference type="Pfam" id="PF11639">
    <property type="entry name" value="HapK"/>
    <property type="match status" value="1"/>
</dbReference>
<gene>
    <name evidence="1" type="ORF">ATO3_18730</name>
</gene>
<dbReference type="EMBL" id="AQQR01000009">
    <property type="protein sequence ID" value="OWU71493.1"/>
    <property type="molecule type" value="Genomic_DNA"/>
</dbReference>
<dbReference type="SUPFAM" id="SSF54909">
    <property type="entry name" value="Dimeric alpha+beta barrel"/>
    <property type="match status" value="1"/>
</dbReference>
<dbReference type="AlphaFoldDB" id="A0A225NEW0"/>
<dbReference type="Gene3D" id="3.30.70.100">
    <property type="match status" value="1"/>
</dbReference>
<proteinExistence type="predicted"/>
<reference evidence="1 2" key="1">
    <citation type="submission" date="2013-04" db="EMBL/GenBank/DDBJ databases">
        <title>Oceanicola sp. 22II1-22F33 Genome Sequencing.</title>
        <authorList>
            <person name="Lai Q."/>
            <person name="Li G."/>
            <person name="Shao Z."/>
        </authorList>
    </citation>
    <scope>NUCLEOTIDE SEQUENCE [LARGE SCALE GENOMIC DNA]</scope>
    <source>
        <strain evidence="1 2">22II1-22F33</strain>
    </source>
</reference>
<keyword evidence="2" id="KW-1185">Reference proteome</keyword>
<organism evidence="1 2">
    <name type="scientific">Marinibacterium profundimaris</name>
    <dbReference type="NCBI Taxonomy" id="1679460"/>
    <lineage>
        <taxon>Bacteria</taxon>
        <taxon>Pseudomonadati</taxon>
        <taxon>Pseudomonadota</taxon>
        <taxon>Alphaproteobacteria</taxon>
        <taxon>Rhodobacterales</taxon>
        <taxon>Paracoccaceae</taxon>
        <taxon>Marinibacterium</taxon>
    </lineage>
</organism>
<sequence>MRIIVLFNLRPEVSAADYEAWARTTDIPVVNDLPSIEAFSVHKATGVLGSDATPPYEYVEIVDVADMDGFGRDVSTETMKKIAAEFQALADNPIFVTTTSL</sequence>
<dbReference type="InterPro" id="IPR011008">
    <property type="entry name" value="Dimeric_a/b-barrel"/>
</dbReference>
<dbReference type="RefSeq" id="WP_088651434.1">
    <property type="nucleotide sequence ID" value="NZ_AQQR01000009.1"/>
</dbReference>
<name>A0A225NEW0_9RHOB</name>
<evidence type="ECO:0000313" key="1">
    <source>
        <dbReference type="EMBL" id="OWU71493.1"/>
    </source>
</evidence>
<dbReference type="InterPro" id="IPR021667">
    <property type="entry name" value="HapK"/>
</dbReference>
<accession>A0A225NEW0</accession>
<dbReference type="OrthoDB" id="4731620at2"/>
<comment type="caution">
    <text evidence="1">The sequence shown here is derived from an EMBL/GenBank/DDBJ whole genome shotgun (WGS) entry which is preliminary data.</text>
</comment>
<dbReference type="Proteomes" id="UP000215377">
    <property type="component" value="Unassembled WGS sequence"/>
</dbReference>
<protein>
    <submittedName>
        <fullName evidence="1">REDY-like protein HapK</fullName>
    </submittedName>
</protein>